<evidence type="ECO:0000313" key="1">
    <source>
        <dbReference type="EMBL" id="MCI68881.1"/>
    </source>
</evidence>
<evidence type="ECO:0000313" key="2">
    <source>
        <dbReference type="Proteomes" id="UP000265520"/>
    </source>
</evidence>
<protein>
    <submittedName>
        <fullName evidence="1">Uncharacterized protein</fullName>
    </submittedName>
</protein>
<name>A0A392U5W5_9FABA</name>
<dbReference type="AlphaFoldDB" id="A0A392U5W5"/>
<comment type="caution">
    <text evidence="1">The sequence shown here is derived from an EMBL/GenBank/DDBJ whole genome shotgun (WGS) entry which is preliminary data.</text>
</comment>
<proteinExistence type="predicted"/>
<sequence length="45" mass="5024">MFTDSIRGFKERYFVVKPITPSVIDSLYKTVVVTAEDGTAQLGEN</sequence>
<dbReference type="Proteomes" id="UP000265520">
    <property type="component" value="Unassembled WGS sequence"/>
</dbReference>
<accession>A0A392U5W5</accession>
<reference evidence="1 2" key="1">
    <citation type="journal article" date="2018" name="Front. Plant Sci.">
        <title>Red Clover (Trifolium pratense) and Zigzag Clover (T. medium) - A Picture of Genomic Similarities and Differences.</title>
        <authorList>
            <person name="Dluhosova J."/>
            <person name="Istvanek J."/>
            <person name="Nedelnik J."/>
            <person name="Repkova J."/>
        </authorList>
    </citation>
    <scope>NUCLEOTIDE SEQUENCE [LARGE SCALE GENOMIC DNA]</scope>
    <source>
        <strain evidence="2">cv. 10/8</strain>
        <tissue evidence="1">Leaf</tissue>
    </source>
</reference>
<organism evidence="1 2">
    <name type="scientific">Trifolium medium</name>
    <dbReference type="NCBI Taxonomy" id="97028"/>
    <lineage>
        <taxon>Eukaryota</taxon>
        <taxon>Viridiplantae</taxon>
        <taxon>Streptophyta</taxon>
        <taxon>Embryophyta</taxon>
        <taxon>Tracheophyta</taxon>
        <taxon>Spermatophyta</taxon>
        <taxon>Magnoliopsida</taxon>
        <taxon>eudicotyledons</taxon>
        <taxon>Gunneridae</taxon>
        <taxon>Pentapetalae</taxon>
        <taxon>rosids</taxon>
        <taxon>fabids</taxon>
        <taxon>Fabales</taxon>
        <taxon>Fabaceae</taxon>
        <taxon>Papilionoideae</taxon>
        <taxon>50 kb inversion clade</taxon>
        <taxon>NPAAA clade</taxon>
        <taxon>Hologalegina</taxon>
        <taxon>IRL clade</taxon>
        <taxon>Trifolieae</taxon>
        <taxon>Trifolium</taxon>
    </lineage>
</organism>
<dbReference type="EMBL" id="LXQA010744779">
    <property type="protein sequence ID" value="MCI68881.1"/>
    <property type="molecule type" value="Genomic_DNA"/>
</dbReference>
<keyword evidence="2" id="KW-1185">Reference proteome</keyword>
<feature type="non-terminal residue" evidence="1">
    <location>
        <position position="45"/>
    </location>
</feature>